<evidence type="ECO:0000256" key="2">
    <source>
        <dbReference type="SAM" id="Phobius"/>
    </source>
</evidence>
<keyword evidence="2" id="KW-0472">Membrane</keyword>
<name>A0ABV9Y581_9PSEU</name>
<keyword evidence="2" id="KW-0812">Transmembrane</keyword>
<feature type="region of interest" description="Disordered" evidence="1">
    <location>
        <begin position="18"/>
        <end position="55"/>
    </location>
</feature>
<sequence>MSDDPEKLVAEALRAQATSSGAHNLLPVPATGVAPTGESTPGDPDTDRTPGTRPTGTAWLLLLATLLGLASGTVVAVMTLR</sequence>
<keyword evidence="4" id="KW-1185">Reference proteome</keyword>
<gene>
    <name evidence="3" type="ORF">ACFPFM_24470</name>
</gene>
<reference evidence="4" key="1">
    <citation type="journal article" date="2019" name="Int. J. Syst. Evol. Microbiol.">
        <title>The Global Catalogue of Microorganisms (GCM) 10K type strain sequencing project: providing services to taxonomists for standard genome sequencing and annotation.</title>
        <authorList>
            <consortium name="The Broad Institute Genomics Platform"/>
            <consortium name="The Broad Institute Genome Sequencing Center for Infectious Disease"/>
            <person name="Wu L."/>
            <person name="Ma J."/>
        </authorList>
    </citation>
    <scope>NUCLEOTIDE SEQUENCE [LARGE SCALE GENOMIC DNA]</scope>
    <source>
        <strain evidence="4">KCTC 12848</strain>
    </source>
</reference>
<evidence type="ECO:0000313" key="4">
    <source>
        <dbReference type="Proteomes" id="UP001595833"/>
    </source>
</evidence>
<evidence type="ECO:0000256" key="1">
    <source>
        <dbReference type="SAM" id="MobiDB-lite"/>
    </source>
</evidence>
<protein>
    <submittedName>
        <fullName evidence="3">Uncharacterized protein</fullName>
    </submittedName>
</protein>
<dbReference type="Proteomes" id="UP001595833">
    <property type="component" value="Unassembled WGS sequence"/>
</dbReference>
<keyword evidence="2" id="KW-1133">Transmembrane helix</keyword>
<feature type="transmembrane region" description="Helical" evidence="2">
    <location>
        <begin position="58"/>
        <end position="80"/>
    </location>
</feature>
<comment type="caution">
    <text evidence="3">The sequence shown here is derived from an EMBL/GenBank/DDBJ whole genome shotgun (WGS) entry which is preliminary data.</text>
</comment>
<organism evidence="3 4">
    <name type="scientific">Saccharothrix xinjiangensis</name>
    <dbReference type="NCBI Taxonomy" id="204798"/>
    <lineage>
        <taxon>Bacteria</taxon>
        <taxon>Bacillati</taxon>
        <taxon>Actinomycetota</taxon>
        <taxon>Actinomycetes</taxon>
        <taxon>Pseudonocardiales</taxon>
        <taxon>Pseudonocardiaceae</taxon>
        <taxon>Saccharothrix</taxon>
    </lineage>
</organism>
<accession>A0ABV9Y581</accession>
<proteinExistence type="predicted"/>
<evidence type="ECO:0000313" key="3">
    <source>
        <dbReference type="EMBL" id="MFC5056887.1"/>
    </source>
</evidence>
<dbReference type="EMBL" id="JBHSJB010000023">
    <property type="protein sequence ID" value="MFC5056887.1"/>
    <property type="molecule type" value="Genomic_DNA"/>
</dbReference>
<dbReference type="RefSeq" id="WP_344034626.1">
    <property type="nucleotide sequence ID" value="NZ_BAAAKE010000001.1"/>
</dbReference>